<comment type="caution">
    <text evidence="1">The sequence shown here is derived from an EMBL/GenBank/DDBJ whole genome shotgun (WGS) entry which is preliminary data.</text>
</comment>
<dbReference type="Proteomes" id="UP000265768">
    <property type="component" value="Unassembled WGS sequence"/>
</dbReference>
<proteinExistence type="predicted"/>
<organism evidence="1 2">
    <name type="scientific">Bailinhaonella thermotolerans</name>
    <dbReference type="NCBI Taxonomy" id="1070861"/>
    <lineage>
        <taxon>Bacteria</taxon>
        <taxon>Bacillati</taxon>
        <taxon>Actinomycetota</taxon>
        <taxon>Actinomycetes</taxon>
        <taxon>Streptosporangiales</taxon>
        <taxon>Streptosporangiaceae</taxon>
        <taxon>Bailinhaonella</taxon>
    </lineage>
</organism>
<dbReference type="AlphaFoldDB" id="A0A3A4AZG1"/>
<reference evidence="1 2" key="1">
    <citation type="submission" date="2018-09" db="EMBL/GenBank/DDBJ databases">
        <title>YIM 75507 draft genome.</title>
        <authorList>
            <person name="Tang S."/>
            <person name="Feng Y."/>
        </authorList>
    </citation>
    <scope>NUCLEOTIDE SEQUENCE [LARGE SCALE GENOMIC DNA]</scope>
    <source>
        <strain evidence="1 2">YIM 75507</strain>
    </source>
</reference>
<keyword evidence="2" id="KW-1185">Reference proteome</keyword>
<name>A0A3A4AZG1_9ACTN</name>
<evidence type="ECO:0000313" key="1">
    <source>
        <dbReference type="EMBL" id="RJL24762.1"/>
    </source>
</evidence>
<sequence length="203" mass="22451">MGFRGYARQVRDPARPHRRRVRALRQCVGLYRPIGFHGTLSFLRSRCGPLETDEAALLRAIAVLEESRDLWLADLRAYAGERAGAKRRGRRSPASPAPGASAHWYGLRQEAAPHGVLFWHRRLWQRRRRRPTFIAAPAEAVNVLRACAEAVLSTGGHLPPDLRGSLAASIVLLRADPEERGRADFGAGELLALAREIEAASSP</sequence>
<accession>A0A3A4AZG1</accession>
<protein>
    <submittedName>
        <fullName evidence="1">Uncharacterized protein</fullName>
    </submittedName>
</protein>
<evidence type="ECO:0000313" key="2">
    <source>
        <dbReference type="Proteomes" id="UP000265768"/>
    </source>
</evidence>
<gene>
    <name evidence="1" type="ORF">D5H75_28665</name>
</gene>
<dbReference type="EMBL" id="QZEY01000014">
    <property type="protein sequence ID" value="RJL24762.1"/>
    <property type="molecule type" value="Genomic_DNA"/>
</dbReference>